<proteinExistence type="predicted"/>
<protein>
    <submittedName>
        <fullName evidence="1">PilZ domain-containing protein</fullName>
    </submittedName>
</protein>
<dbReference type="KEGG" id="dsf:UWK_01918"/>
<dbReference type="Proteomes" id="UP000011721">
    <property type="component" value="Chromosome"/>
</dbReference>
<dbReference type="RefSeq" id="WP_015404160.1">
    <property type="nucleotide sequence ID" value="NC_020304.1"/>
</dbReference>
<dbReference type="eggNOG" id="COG5581">
    <property type="taxonomic scope" value="Bacteria"/>
</dbReference>
<dbReference type="AlphaFoldDB" id="M1NFQ5"/>
<dbReference type="OrthoDB" id="5418625at2"/>
<accession>M1NFQ5</accession>
<evidence type="ECO:0000313" key="1">
    <source>
        <dbReference type="EMBL" id="AGF78469.1"/>
    </source>
</evidence>
<keyword evidence="2" id="KW-1185">Reference proteome</keyword>
<sequence length="120" mass="13648">MLAQKERRQFTRFRPKDGTMAVNRHALGPVTNISMGGLSFRYMGEDSTRTVSDILGIFLGSDDFLIEKIPTKVISDKLISYGSSFMRASTRQRSIQFTELTDSQRKNLKDFIDNKTVGVY</sequence>
<dbReference type="HOGENOM" id="CLU_148729_0_0_7"/>
<dbReference type="EMBL" id="CP003985">
    <property type="protein sequence ID" value="AGF78469.1"/>
    <property type="molecule type" value="Genomic_DNA"/>
</dbReference>
<evidence type="ECO:0000313" key="2">
    <source>
        <dbReference type="Proteomes" id="UP000011721"/>
    </source>
</evidence>
<dbReference type="Gene3D" id="2.40.10.220">
    <property type="entry name" value="predicted glycosyltransferase like domains"/>
    <property type="match status" value="1"/>
</dbReference>
<dbReference type="STRING" id="1167006.UWK_01918"/>
<gene>
    <name evidence="1" type="ordered locus">UWK_01918</name>
</gene>
<name>M1NFQ5_DESSD</name>
<organism evidence="1 2">
    <name type="scientific">Desulfocapsa sulfexigens (strain DSM 10523 / SB164P1)</name>
    <dbReference type="NCBI Taxonomy" id="1167006"/>
    <lineage>
        <taxon>Bacteria</taxon>
        <taxon>Pseudomonadati</taxon>
        <taxon>Thermodesulfobacteriota</taxon>
        <taxon>Desulfobulbia</taxon>
        <taxon>Desulfobulbales</taxon>
        <taxon>Desulfocapsaceae</taxon>
        <taxon>Desulfocapsa</taxon>
    </lineage>
</organism>
<reference evidence="2" key="1">
    <citation type="journal article" date="2013" name="Stand. Genomic Sci.">
        <title>Complete genome sequence of Desulfocapsa sulfexigens, a marine deltaproteobacterium specialized in disproportionating inorganic sulfur compounds.</title>
        <authorList>
            <person name="Finster K.W."/>
            <person name="Kjeldsen K.U."/>
            <person name="Kube M."/>
            <person name="Reinhardt R."/>
            <person name="Mussmann M."/>
            <person name="Amann R."/>
            <person name="Schreiber L."/>
        </authorList>
    </citation>
    <scope>NUCLEOTIDE SEQUENCE [LARGE SCALE GENOMIC DNA]</scope>
    <source>
        <strain evidence="2">DSM 10523 / SB164P1</strain>
    </source>
</reference>